<protein>
    <submittedName>
        <fullName evidence="1">ChaC-domain-containing protein</fullName>
    </submittedName>
</protein>
<evidence type="ECO:0000313" key="1">
    <source>
        <dbReference type="EMBL" id="PWN46737.1"/>
    </source>
</evidence>
<name>A0ACD0NLT1_9BASI</name>
<gene>
    <name evidence="1" type="ORF">IE53DRAFT_382658</name>
</gene>
<accession>A0ACD0NLT1</accession>
<organism evidence="1 2">
    <name type="scientific">Violaceomyces palustris</name>
    <dbReference type="NCBI Taxonomy" id="1673888"/>
    <lineage>
        <taxon>Eukaryota</taxon>
        <taxon>Fungi</taxon>
        <taxon>Dikarya</taxon>
        <taxon>Basidiomycota</taxon>
        <taxon>Ustilaginomycotina</taxon>
        <taxon>Ustilaginomycetes</taxon>
        <taxon>Violaceomycetales</taxon>
        <taxon>Violaceomycetaceae</taxon>
        <taxon>Violaceomyces</taxon>
    </lineage>
</organism>
<proteinExistence type="predicted"/>
<dbReference type="EMBL" id="KZ820740">
    <property type="protein sequence ID" value="PWN46737.1"/>
    <property type="molecule type" value="Genomic_DNA"/>
</dbReference>
<evidence type="ECO:0000313" key="2">
    <source>
        <dbReference type="Proteomes" id="UP000245626"/>
    </source>
</evidence>
<dbReference type="Proteomes" id="UP000245626">
    <property type="component" value="Unassembled WGS sequence"/>
</dbReference>
<sequence>MGASQSAGRSDADSEQHAIDGSSDSFVDYYTLLNLEQDATTDEIRKSYRKLALRHHPDKNPDNVEQANKIFHKLQQAYEILSDDNERAWYDRNRDRILSGHDLDGDGEQAQDFESDQQFHDFRTGNVKPPKPTSSSAGLTTRHLLRFFDPSFASDLSDSDKGFFSTYRRLFERLEHEDRIASPYPGEEASFNFSDPDEPMPSFGYSHTPYSADQVEVNQTPVKDFYTAWINFQSKKSFGWFDKYDTREANDRRVKRMMEKENKRSRDLARREYNDTIRSLAAFVRKRDPRYKKWLEKQTESGPGSKVDIERKRLEALQRQKEREESAKSFKAQSWQMTEEIRLSDDDEYTDESEGGEGVERESYDDDDDAADVGEAGNDKEGAGDEVEGELQADAWDCVACDKFFRSEAAFRNHERSAKHKKAVQALKKQMQEENAELGLGSEEILDATFHGAEANRTSPPPEKSASPKLPITEDVRAMGLEDYADEALDGIEDEDLEISAGFSIPQRSNQPSSAKSDGVGKSKKQKKKSKKSKTSDLGFDEDGYFVETLSKHKAGRGRDPLEDETDPEGKGLRNGKLGVSTCFSTGTTTPSNPPTLPGPLLGPERPKGSFDVFGYGSLIFKPPPHVIGATPGYIKGFYRRFAQHSVDHRGTPSRPGRVVTLISSDDWQQFSNEGDEDEGLTGEDIVWGVSYTIDPDHAEEVREYLDYREKNGYTPTSVDIWGVRPGAPSHSDCDHEVLVEKALVYVGLPSNEAFVGSSPLPDLAERIYTCEGPSGRNDEYLLNLAEAIRGLAPQSADKYLFELERLVLELQEEDQGGTRREGILVSVREEIETIREMERKKEGWKQRTKAASLQSSAAVSLTVDEDGDSTSASNKKSDGAAASSSAKKSRRRKEKGNGSSSTSAKDPGMSCNVCSEDFASRTKLFNHIRETGHALHPDYVKRNVGLTREEIREMEDLKREKEMEEEFGRKKKGKGSKRR</sequence>
<reference evidence="1 2" key="1">
    <citation type="journal article" date="2018" name="Mol. Biol. Evol.">
        <title>Broad Genomic Sampling Reveals a Smut Pathogenic Ancestry of the Fungal Clade Ustilaginomycotina.</title>
        <authorList>
            <person name="Kijpornyongpan T."/>
            <person name="Mondo S.J."/>
            <person name="Barry K."/>
            <person name="Sandor L."/>
            <person name="Lee J."/>
            <person name="Lipzen A."/>
            <person name="Pangilinan J."/>
            <person name="LaButti K."/>
            <person name="Hainaut M."/>
            <person name="Henrissat B."/>
            <person name="Grigoriev I.V."/>
            <person name="Spatafora J.W."/>
            <person name="Aime M.C."/>
        </authorList>
    </citation>
    <scope>NUCLEOTIDE SEQUENCE [LARGE SCALE GENOMIC DNA]</scope>
    <source>
        <strain evidence="1 2">SA 807</strain>
    </source>
</reference>
<keyword evidence="2" id="KW-1185">Reference proteome</keyword>